<reference evidence="2" key="1">
    <citation type="submission" date="2019-02" db="EMBL/GenBank/DDBJ databases">
        <authorList>
            <person name="Gruber-Vodicka R. H."/>
            <person name="Seah K. B. B."/>
        </authorList>
    </citation>
    <scope>NUCLEOTIDE SEQUENCE</scope>
    <source>
        <strain evidence="2">BECK_BY2</strain>
        <strain evidence="1">BECK_BY3</strain>
    </source>
</reference>
<dbReference type="EMBL" id="CAADFV010000077">
    <property type="protein sequence ID" value="VFK62262.1"/>
    <property type="molecule type" value="Genomic_DNA"/>
</dbReference>
<evidence type="ECO:0000313" key="2">
    <source>
        <dbReference type="EMBL" id="VFK62262.1"/>
    </source>
</evidence>
<evidence type="ECO:0000313" key="1">
    <source>
        <dbReference type="EMBL" id="VFK56072.1"/>
    </source>
</evidence>
<protein>
    <submittedName>
        <fullName evidence="2">Uncharacterized protein</fullName>
    </submittedName>
</protein>
<name>A0A451A8A4_9GAMM</name>
<dbReference type="AlphaFoldDB" id="A0A451A8A4"/>
<dbReference type="EMBL" id="CAADFY010000080">
    <property type="protein sequence ID" value="VFK56072.1"/>
    <property type="molecule type" value="Genomic_DNA"/>
</dbReference>
<organism evidence="2">
    <name type="scientific">Candidatus Kentrum sp. TUN</name>
    <dbReference type="NCBI Taxonomy" id="2126343"/>
    <lineage>
        <taxon>Bacteria</taxon>
        <taxon>Pseudomonadati</taxon>
        <taxon>Pseudomonadota</taxon>
        <taxon>Gammaproteobacteria</taxon>
        <taxon>Candidatus Kentrum</taxon>
    </lineage>
</organism>
<gene>
    <name evidence="2" type="ORF">BECKTUN1418E_GA0071001_10773</name>
    <name evidence="1" type="ORF">BECKTUN1418F_GA0071002_10803</name>
</gene>
<accession>A0A451A8A4</accession>
<proteinExistence type="predicted"/>
<sequence length="84" mass="9037">MHFGSLSSTAIKVGAGLREIAIAGKQRPQLLSLLHPAAVVDTMIEAPDCGMLFDMGLVAWEQTTTAMPQVSPLTEESEIFYEST</sequence>